<keyword evidence="1" id="KW-0812">Transmembrane</keyword>
<dbReference type="PANTHER" id="PTHR32063">
    <property type="match status" value="1"/>
</dbReference>
<evidence type="ECO:0000313" key="3">
    <source>
        <dbReference type="Proteomes" id="UP000593737"/>
    </source>
</evidence>
<accession>A0A7S8FGF1</accession>
<feature type="transmembrane region" description="Helical" evidence="1">
    <location>
        <begin position="981"/>
        <end position="1007"/>
    </location>
</feature>
<dbReference type="PANTHER" id="PTHR32063:SF14">
    <property type="entry name" value="BLL4319 PROTEIN"/>
    <property type="match status" value="1"/>
</dbReference>
<dbReference type="InterPro" id="IPR027463">
    <property type="entry name" value="AcrB_DN_DC_subdom"/>
</dbReference>
<proteinExistence type="predicted"/>
<feature type="transmembrane region" description="Helical" evidence="1">
    <location>
        <begin position="341"/>
        <end position="360"/>
    </location>
</feature>
<dbReference type="Pfam" id="PF00873">
    <property type="entry name" value="ACR_tran"/>
    <property type="match status" value="1"/>
</dbReference>
<dbReference type="Gene3D" id="3.30.70.1320">
    <property type="entry name" value="Multidrug efflux transporter AcrB pore domain like"/>
    <property type="match status" value="1"/>
</dbReference>
<dbReference type="SUPFAM" id="SSF82693">
    <property type="entry name" value="Multidrug efflux transporter AcrB pore domain, PN1, PN2, PC1 and PC2 subdomains"/>
    <property type="match status" value="3"/>
</dbReference>
<feature type="transmembrane region" description="Helical" evidence="1">
    <location>
        <begin position="367"/>
        <end position="387"/>
    </location>
</feature>
<dbReference type="KEGG" id="nkf:Nkreftii_003122"/>
<name>A0A7S8FGF1_9BACT</name>
<feature type="transmembrane region" description="Helical" evidence="1">
    <location>
        <begin position="393"/>
        <end position="417"/>
    </location>
</feature>
<dbReference type="Gene3D" id="1.20.1640.10">
    <property type="entry name" value="Multidrug efflux transporter AcrB transmembrane domain"/>
    <property type="match status" value="2"/>
</dbReference>
<dbReference type="Proteomes" id="UP000593737">
    <property type="component" value="Chromosome"/>
</dbReference>
<reference evidence="2 3" key="1">
    <citation type="journal article" date="2020" name="ISME J.">
        <title>Enrichment and physiological characterization of a novel comammox Nitrospira indicates ammonium inhibition of complete nitrification.</title>
        <authorList>
            <person name="Sakoula D."/>
            <person name="Koch H."/>
            <person name="Frank J."/>
            <person name="Jetten M.S.M."/>
            <person name="van Kessel M.A.H.J."/>
            <person name="Lucker S."/>
        </authorList>
    </citation>
    <scope>NUCLEOTIDE SEQUENCE [LARGE SCALE GENOMIC DNA]</scope>
    <source>
        <strain evidence="2">Comreactor17</strain>
    </source>
</reference>
<feature type="transmembrane region" description="Helical" evidence="1">
    <location>
        <begin position="529"/>
        <end position="550"/>
    </location>
</feature>
<dbReference type="EMBL" id="CP047423">
    <property type="protein sequence ID" value="QPD05348.1"/>
    <property type="molecule type" value="Genomic_DNA"/>
</dbReference>
<organism evidence="2 3">
    <name type="scientific">Candidatus Nitrospira kreftii</name>
    <dbReference type="NCBI Taxonomy" id="2652173"/>
    <lineage>
        <taxon>Bacteria</taxon>
        <taxon>Pseudomonadati</taxon>
        <taxon>Nitrospirota</taxon>
        <taxon>Nitrospiria</taxon>
        <taxon>Nitrospirales</taxon>
        <taxon>Nitrospiraceae</taxon>
        <taxon>Nitrospira</taxon>
    </lineage>
</organism>
<feature type="transmembrane region" description="Helical" evidence="1">
    <location>
        <begin position="438"/>
        <end position="458"/>
    </location>
</feature>
<dbReference type="SUPFAM" id="SSF82714">
    <property type="entry name" value="Multidrug efflux transporter AcrB TolC docking domain, DN and DC subdomains"/>
    <property type="match status" value="2"/>
</dbReference>
<protein>
    <submittedName>
        <fullName evidence="2">Multidrug efflux protein</fullName>
    </submittedName>
</protein>
<feature type="transmembrane region" description="Helical" evidence="1">
    <location>
        <begin position="850"/>
        <end position="870"/>
    </location>
</feature>
<dbReference type="SUPFAM" id="SSF82866">
    <property type="entry name" value="Multidrug efflux transporter AcrB transmembrane domain"/>
    <property type="match status" value="2"/>
</dbReference>
<feature type="transmembrane region" description="Helical" evidence="1">
    <location>
        <begin position="877"/>
        <end position="897"/>
    </location>
</feature>
<feature type="transmembrane region" description="Helical" evidence="1">
    <location>
        <begin position="470"/>
        <end position="488"/>
    </location>
</feature>
<keyword evidence="1" id="KW-1133">Transmembrane helix</keyword>
<feature type="transmembrane region" description="Helical" evidence="1">
    <location>
        <begin position="950"/>
        <end position="969"/>
    </location>
</feature>
<dbReference type="AlphaFoldDB" id="A0A7S8FGF1"/>
<gene>
    <name evidence="2" type="ORF">Nkreftii_003122</name>
</gene>
<dbReference type="Gene3D" id="3.30.70.1440">
    <property type="entry name" value="Multidrug efflux transporter AcrB pore domain"/>
    <property type="match status" value="1"/>
</dbReference>
<dbReference type="Gene3D" id="3.30.70.1430">
    <property type="entry name" value="Multidrug efflux transporter AcrB pore domain"/>
    <property type="match status" value="2"/>
</dbReference>
<evidence type="ECO:0000256" key="1">
    <source>
        <dbReference type="SAM" id="Phobius"/>
    </source>
</evidence>
<keyword evidence="1" id="KW-0472">Membrane</keyword>
<dbReference type="InterPro" id="IPR001036">
    <property type="entry name" value="Acrflvin-R"/>
</dbReference>
<dbReference type="PRINTS" id="PR00702">
    <property type="entry name" value="ACRIFLAVINRP"/>
</dbReference>
<dbReference type="GO" id="GO:0042910">
    <property type="term" value="F:xenobiotic transmembrane transporter activity"/>
    <property type="evidence" value="ECO:0007669"/>
    <property type="project" value="TreeGrafter"/>
</dbReference>
<feature type="transmembrane region" description="Helical" evidence="1">
    <location>
        <begin position="19"/>
        <end position="36"/>
    </location>
</feature>
<dbReference type="Gene3D" id="3.30.2090.10">
    <property type="entry name" value="Multidrug efflux transporter AcrB TolC docking domain, DN and DC subdomains"/>
    <property type="match status" value="2"/>
</dbReference>
<sequence length="1035" mass="112750">MRPETAQTSFTDVFIKHPVLAIVVNLVILLAGWRALTTLPVQQYPQIENSQVVITTIYYGASAETVRGFLTTPIERVVSAISGVDYVESTSRAGVSTVTVHLKLNHNSTAALAEITARLQQVRSELPPDAEPAAIEIQRADRPYASFYLSFNSAERTVPAITDWLLRTLQPQLSTLPGVQRVTFEGDRQIAMRIWIDPDRLASLNLSPGDVQAALRRNNYLAAVGRTKGNVVQVNLLANTDLRSTVEFEDLVVADRGGAIVRLKDVAQIEREAEEANMIAKYDAIEGVYLGIWAVPGTNEIEVGHRLRDEIEQIRPTLPRDIEMKLVWDSTMFIRNALAEITKTLSETILIVGVVVFLFMGSVRTALVPLVALPVSLIGTALFMAAFGFSLNLLSLLAIVLSVGLVVDDAIVVVENVERHVRLGQSRIEAAKAAIRELLGPIVAMTITLATVYAPIGFQGGLTGSLFLEFAMTLAVAVVLSGIVAITLSPMMSSRFVHPEGKEGVLTRQVTRGFESLRRTYGRMLDGALTMRWGIVVAALLVTIAAWPLYHFSRQELAPVEDQNHISLFFEASPDSTVAATNRQHFQIVKAITAIPETDYTWSLTTAWGGFGGVVAKDWHDRARSTEEMYDDVYVAVSQVPGLRVFPRLDPPLPTPGQYDVELVLQSDAPAEQMLDAIGSVLSAGWQSGKFLYVDTDLKIDLPQARVILDRERLADLGFDLAGVGRELGTLLGGGYVNRFNYFDRSYKVIPQLGDKDRATLDPLLDLKIKTPGGQLVPVSTFTHIETSTAPRTLNRFQQRNAVRIFGGLKPGVTKEEGLRVLETAAASVGPRVVLDYAGESRQLRQEGEALTVTLGFAVILIYLVLAAQFKSFRDPFIVLVGSVPLAIAGALVVSFLDLTTINIYSQVGLITLVGLIAKNGILIVEFANQLQTLGYSRIAAVREASMTRLRPVLMTTAATVFGHLPLVLATGPGAAARNSIGMVLVTGMTVGTLFTLFVVPVFYAMIAAQHRPIESHTTPEVVDPEAMTLAEVKT</sequence>
<evidence type="ECO:0000313" key="2">
    <source>
        <dbReference type="EMBL" id="QPD05348.1"/>
    </source>
</evidence>
<dbReference type="GO" id="GO:0005886">
    <property type="term" value="C:plasma membrane"/>
    <property type="evidence" value="ECO:0007669"/>
    <property type="project" value="TreeGrafter"/>
</dbReference>
<feature type="transmembrane region" description="Helical" evidence="1">
    <location>
        <begin position="909"/>
        <end position="929"/>
    </location>
</feature>